<keyword evidence="1" id="KW-0812">Transmembrane</keyword>
<dbReference type="Proteomes" id="UP000594638">
    <property type="component" value="Unassembled WGS sequence"/>
</dbReference>
<dbReference type="EMBL" id="CACTIH010007355">
    <property type="protein sequence ID" value="CAA3011010.1"/>
    <property type="molecule type" value="Genomic_DNA"/>
</dbReference>
<protein>
    <recommendedName>
        <fullName evidence="4">Transmembrane protein</fullName>
    </recommendedName>
</protein>
<dbReference type="AlphaFoldDB" id="A0A8S0U3Y3"/>
<gene>
    <name evidence="2" type="ORF">OLEA9_A069698</name>
</gene>
<evidence type="ECO:0008006" key="4">
    <source>
        <dbReference type="Google" id="ProtNLM"/>
    </source>
</evidence>
<evidence type="ECO:0000313" key="3">
    <source>
        <dbReference type="Proteomes" id="UP000594638"/>
    </source>
</evidence>
<evidence type="ECO:0000313" key="2">
    <source>
        <dbReference type="EMBL" id="CAA3011010.1"/>
    </source>
</evidence>
<name>A0A8S0U3Y3_OLEEU</name>
<dbReference type="Gramene" id="OE9A069698T1">
    <property type="protein sequence ID" value="OE9A069698C1"/>
    <property type="gene ID" value="OE9A069698"/>
</dbReference>
<proteinExistence type="predicted"/>
<feature type="transmembrane region" description="Helical" evidence="1">
    <location>
        <begin position="6"/>
        <end position="23"/>
    </location>
</feature>
<sequence length="158" mass="16798">MVFEEAVVKVAVVICVVVITVVTGRNGRIYVQWCAVIRGGGAKIMLLNGSVVGCGNGGCVRCRCDGVGGMVALLMYSGWMRRDGLHSRVVLVVCFAGGSSAGFGDEVEVPILGCGGGEVAIVWCKQRLCGVVVVVICDQVLDQDRWWGCLMHVTNYLD</sequence>
<reference evidence="2 3" key="1">
    <citation type="submission" date="2019-12" db="EMBL/GenBank/DDBJ databases">
        <authorList>
            <person name="Alioto T."/>
            <person name="Alioto T."/>
            <person name="Gomez Garrido J."/>
        </authorList>
    </citation>
    <scope>NUCLEOTIDE SEQUENCE [LARGE SCALE GENOMIC DNA]</scope>
</reference>
<keyword evidence="1" id="KW-0472">Membrane</keyword>
<accession>A0A8S0U3Y3</accession>
<evidence type="ECO:0000256" key="1">
    <source>
        <dbReference type="SAM" id="Phobius"/>
    </source>
</evidence>
<comment type="caution">
    <text evidence="2">The sequence shown here is derived from an EMBL/GenBank/DDBJ whole genome shotgun (WGS) entry which is preliminary data.</text>
</comment>
<keyword evidence="3" id="KW-1185">Reference proteome</keyword>
<keyword evidence="1" id="KW-1133">Transmembrane helix</keyword>
<organism evidence="2 3">
    <name type="scientific">Olea europaea subsp. europaea</name>
    <dbReference type="NCBI Taxonomy" id="158383"/>
    <lineage>
        <taxon>Eukaryota</taxon>
        <taxon>Viridiplantae</taxon>
        <taxon>Streptophyta</taxon>
        <taxon>Embryophyta</taxon>
        <taxon>Tracheophyta</taxon>
        <taxon>Spermatophyta</taxon>
        <taxon>Magnoliopsida</taxon>
        <taxon>eudicotyledons</taxon>
        <taxon>Gunneridae</taxon>
        <taxon>Pentapetalae</taxon>
        <taxon>asterids</taxon>
        <taxon>lamiids</taxon>
        <taxon>Lamiales</taxon>
        <taxon>Oleaceae</taxon>
        <taxon>Oleeae</taxon>
        <taxon>Olea</taxon>
    </lineage>
</organism>